<keyword evidence="4" id="KW-0547">Nucleotide-binding</keyword>
<dbReference type="InterPro" id="IPR001100">
    <property type="entry name" value="Pyr_nuc-diS_OxRdtase"/>
</dbReference>
<dbReference type="GO" id="GO:0000166">
    <property type="term" value="F:nucleotide binding"/>
    <property type="evidence" value="ECO:0007669"/>
    <property type="project" value="UniProtKB-KW"/>
</dbReference>
<feature type="binding site" evidence="4">
    <location>
        <begin position="171"/>
        <end position="178"/>
    </location>
    <ligand>
        <name>NAD(+)</name>
        <dbReference type="ChEBI" id="CHEBI:57540"/>
    </ligand>
</feature>
<evidence type="ECO:0000313" key="8">
    <source>
        <dbReference type="EMBL" id="KJW12541.1"/>
    </source>
</evidence>
<dbReference type="AlphaFoldDB" id="A0A0F3RRB5"/>
<evidence type="ECO:0000256" key="1">
    <source>
        <dbReference type="ARBA" id="ARBA00007532"/>
    </source>
</evidence>
<dbReference type="InterPro" id="IPR016156">
    <property type="entry name" value="FAD/NAD-linked_Rdtase_dimer_sf"/>
</dbReference>
<dbReference type="STRING" id="216463.VC81_08655"/>
<evidence type="ECO:0000256" key="3">
    <source>
        <dbReference type="ARBA" id="ARBA00022827"/>
    </source>
</evidence>
<dbReference type="Gene3D" id="3.30.390.30">
    <property type="match status" value="1"/>
</dbReference>
<keyword evidence="3 4" id="KW-0274">FAD</keyword>
<dbReference type="PIRSF" id="PIRSF000350">
    <property type="entry name" value="Mercury_reductase_MerA"/>
    <property type="match status" value="1"/>
</dbReference>
<evidence type="ECO:0000256" key="5">
    <source>
        <dbReference type="PIRSR" id="PIRSR000350-4"/>
    </source>
</evidence>
<comment type="cofactor">
    <cofactor evidence="4">
        <name>FAD</name>
        <dbReference type="ChEBI" id="CHEBI:57692"/>
    </cofactor>
    <text evidence="4">Binds 1 FAD per subunit.</text>
</comment>
<dbReference type="InterPro" id="IPR004099">
    <property type="entry name" value="Pyr_nucl-diS_OxRdtase_dimer"/>
</dbReference>
<dbReference type="GO" id="GO:0016491">
    <property type="term" value="F:oxidoreductase activity"/>
    <property type="evidence" value="ECO:0007669"/>
    <property type="project" value="InterPro"/>
</dbReference>
<evidence type="ECO:0000313" key="9">
    <source>
        <dbReference type="Proteomes" id="UP000033491"/>
    </source>
</evidence>
<name>A0A0F3RRB5_9LACO</name>
<evidence type="ECO:0000259" key="7">
    <source>
        <dbReference type="Pfam" id="PF07992"/>
    </source>
</evidence>
<feature type="binding site" evidence="4">
    <location>
        <position position="112"/>
    </location>
    <ligand>
        <name>FAD</name>
        <dbReference type="ChEBI" id="CHEBI:57692"/>
    </ligand>
</feature>
<dbReference type="Proteomes" id="UP000033491">
    <property type="component" value="Unassembled WGS sequence"/>
</dbReference>
<dbReference type="PRINTS" id="PR00368">
    <property type="entry name" value="FADPNR"/>
</dbReference>
<dbReference type="Pfam" id="PF07992">
    <property type="entry name" value="Pyr_redox_2"/>
    <property type="match status" value="1"/>
</dbReference>
<feature type="disulfide bond" description="Redox-active" evidence="5">
    <location>
        <begin position="42"/>
        <end position="47"/>
    </location>
</feature>
<dbReference type="RefSeq" id="WP_045807647.1">
    <property type="nucleotide sequence ID" value="NZ_JZCR01000019.1"/>
</dbReference>
<comment type="caution">
    <text evidence="8">The sequence shown here is derived from an EMBL/GenBank/DDBJ whole genome shotgun (WGS) entry which is preliminary data.</text>
</comment>
<dbReference type="InterPro" id="IPR036188">
    <property type="entry name" value="FAD/NAD-bd_sf"/>
</dbReference>
<accession>A0A0F3RRB5</accession>
<dbReference type="InterPro" id="IPR023753">
    <property type="entry name" value="FAD/NAD-binding_dom"/>
</dbReference>
<evidence type="ECO:0000259" key="6">
    <source>
        <dbReference type="Pfam" id="PF02852"/>
    </source>
</evidence>
<feature type="binding site" evidence="4">
    <location>
        <position position="258"/>
    </location>
    <ligand>
        <name>NAD(+)</name>
        <dbReference type="ChEBI" id="CHEBI:57540"/>
    </ligand>
</feature>
<dbReference type="PATRIC" id="fig|216463.3.peg.850"/>
<reference evidence="8 9" key="1">
    <citation type="submission" date="2015-03" db="EMBL/GenBank/DDBJ databases">
        <authorList>
            <person name="Zheng J."/>
            <person name="Ganezle M."/>
        </authorList>
    </citation>
    <scope>NUCLEOTIDE SEQUENCE [LARGE SCALE GENOMIC DNA]</scope>
    <source>
        <strain evidence="8 9">LP38</strain>
    </source>
</reference>
<sequence>MTQHYDILYLGSGHGTFDGAIPLAQRGVHVGVIEAGLIGGTCPNRGCNAKIALDAPVALQRQLAALNPVLTGQTQLHWGANLAHKDAVIQPLPDMIGGLLTASGVDLIHGRGRLTDAHTVTVAGTAYTADKIVVATGLHAHRLAIPGQEWLHDSTDFLALPTLPAHLTIIGGGYIALEFATIANAAGSDVTLLLHGDQALRDFYQPFVRQVLDDLTARGVTVVTNTAVTAVTQTATGYQLTTSTGTPVTTDWVLDATGRVPNTADLGLDEVGVAYTPAGITVNDHLQTSVPSIYAAGDVIDKSQPRLTPMAIFESTYLMHLFAGDTTAAIDYPAIPTVVFTSPRIAQVGVTVAAAEQHPDQYTLVKNHIPDDWYRQVGQETSGDNVLIFDQAHHLVGATEVSAQAADVINTLLPAIVFQYGPAELERLVPLFPTIGASALGEL</sequence>
<dbReference type="Gene3D" id="3.50.50.60">
    <property type="entry name" value="FAD/NAD(P)-binding domain"/>
    <property type="match status" value="2"/>
</dbReference>
<keyword evidence="4" id="KW-0520">NAD</keyword>
<gene>
    <name evidence="8" type="ORF">VC81_08655</name>
</gene>
<dbReference type="Pfam" id="PF02852">
    <property type="entry name" value="Pyr_redox_dim"/>
    <property type="match status" value="1"/>
</dbReference>
<organism evidence="8 9">
    <name type="scientific">Levilactobacillus spicheri</name>
    <dbReference type="NCBI Taxonomy" id="216463"/>
    <lineage>
        <taxon>Bacteria</taxon>
        <taxon>Bacillati</taxon>
        <taxon>Bacillota</taxon>
        <taxon>Bacilli</taxon>
        <taxon>Lactobacillales</taxon>
        <taxon>Lactobacillaceae</taxon>
        <taxon>Levilactobacillus</taxon>
    </lineage>
</organism>
<evidence type="ECO:0000256" key="4">
    <source>
        <dbReference type="PIRSR" id="PIRSR000350-3"/>
    </source>
</evidence>
<dbReference type="PRINTS" id="PR00411">
    <property type="entry name" value="PNDRDTASEI"/>
</dbReference>
<feature type="domain" description="FAD/NAD(P)-binding" evidence="7">
    <location>
        <begin position="6"/>
        <end position="313"/>
    </location>
</feature>
<dbReference type="SUPFAM" id="SSF51905">
    <property type="entry name" value="FAD/NAD(P)-binding domain"/>
    <property type="match status" value="1"/>
</dbReference>
<comment type="similarity">
    <text evidence="1">Belongs to the class-I pyridine nucleotide-disulfide oxidoreductase family.</text>
</comment>
<keyword evidence="2" id="KW-0285">Flavoprotein</keyword>
<feature type="binding site" evidence="4">
    <location>
        <position position="298"/>
    </location>
    <ligand>
        <name>FAD</name>
        <dbReference type="ChEBI" id="CHEBI:57692"/>
    </ligand>
</feature>
<dbReference type="SUPFAM" id="SSF55424">
    <property type="entry name" value="FAD/NAD-linked reductases, dimerisation (C-terminal) domain"/>
    <property type="match status" value="1"/>
</dbReference>
<dbReference type="PANTHER" id="PTHR43014">
    <property type="entry name" value="MERCURIC REDUCTASE"/>
    <property type="match status" value="1"/>
</dbReference>
<proteinExistence type="inferred from homology"/>
<dbReference type="EMBL" id="JZCR01000019">
    <property type="protein sequence ID" value="KJW12541.1"/>
    <property type="molecule type" value="Genomic_DNA"/>
</dbReference>
<feature type="domain" description="Pyridine nucleotide-disulphide oxidoreductase dimerisation" evidence="6">
    <location>
        <begin position="335"/>
        <end position="436"/>
    </location>
</feature>
<dbReference type="OrthoDB" id="9800167at2"/>
<dbReference type="PANTHER" id="PTHR43014:SF5">
    <property type="entry name" value="GLUTATHIONE REDUCTASE (NADPH)"/>
    <property type="match status" value="1"/>
</dbReference>
<protein>
    <submittedName>
        <fullName evidence="8">Glutathione reductase</fullName>
    </submittedName>
</protein>
<evidence type="ECO:0000256" key="2">
    <source>
        <dbReference type="ARBA" id="ARBA00022630"/>
    </source>
</evidence>